<protein>
    <submittedName>
        <fullName evidence="2">Uncharacterized protein</fullName>
    </submittedName>
</protein>
<accession>A0A814RVW1</accession>
<gene>
    <name evidence="3" type="ORF">EDS130_LOCUS33895</name>
    <name evidence="2" type="ORF">XAT740_LOCUS20350</name>
</gene>
<comment type="caution">
    <text evidence="2">The sequence shown here is derived from an EMBL/GenBank/DDBJ whole genome shotgun (WGS) entry which is preliminary data.</text>
</comment>
<feature type="coiled-coil region" evidence="1">
    <location>
        <begin position="1"/>
        <end position="67"/>
    </location>
</feature>
<dbReference type="Proteomes" id="UP000663828">
    <property type="component" value="Unassembled WGS sequence"/>
</dbReference>
<evidence type="ECO:0000313" key="3">
    <source>
        <dbReference type="EMBL" id="CAF1362377.1"/>
    </source>
</evidence>
<keyword evidence="4" id="KW-1185">Reference proteome</keyword>
<dbReference type="EMBL" id="CAJNOR010001418">
    <property type="protein sequence ID" value="CAF1139667.1"/>
    <property type="molecule type" value="Genomic_DNA"/>
</dbReference>
<dbReference type="Proteomes" id="UP000663852">
    <property type="component" value="Unassembled WGS sequence"/>
</dbReference>
<organism evidence="2 4">
    <name type="scientific">Adineta ricciae</name>
    <name type="common">Rotifer</name>
    <dbReference type="NCBI Taxonomy" id="249248"/>
    <lineage>
        <taxon>Eukaryota</taxon>
        <taxon>Metazoa</taxon>
        <taxon>Spiralia</taxon>
        <taxon>Gnathifera</taxon>
        <taxon>Rotifera</taxon>
        <taxon>Eurotatoria</taxon>
        <taxon>Bdelloidea</taxon>
        <taxon>Adinetida</taxon>
        <taxon>Adinetidae</taxon>
        <taxon>Adineta</taxon>
    </lineage>
</organism>
<keyword evidence="1" id="KW-0175">Coiled coil</keyword>
<proteinExistence type="predicted"/>
<sequence length="104" mass="12517">MAKHQTEIESLDCATRRLEESIADQERHFQKECRNYEVQLQNLQRQAKQAQEYYEQLRKDTAAAQEQLRSTYMCSRESPQKTPTWLHHFCILQIRRITEFNDGI</sequence>
<name>A0A814RVW1_ADIRI</name>
<evidence type="ECO:0000256" key="1">
    <source>
        <dbReference type="SAM" id="Coils"/>
    </source>
</evidence>
<reference evidence="2" key="1">
    <citation type="submission" date="2021-02" db="EMBL/GenBank/DDBJ databases">
        <authorList>
            <person name="Nowell W R."/>
        </authorList>
    </citation>
    <scope>NUCLEOTIDE SEQUENCE</scope>
</reference>
<dbReference type="EMBL" id="CAJNOJ010000276">
    <property type="protein sequence ID" value="CAF1362377.1"/>
    <property type="molecule type" value="Genomic_DNA"/>
</dbReference>
<dbReference type="AlphaFoldDB" id="A0A814RVW1"/>
<evidence type="ECO:0000313" key="4">
    <source>
        <dbReference type="Proteomes" id="UP000663828"/>
    </source>
</evidence>
<evidence type="ECO:0000313" key="2">
    <source>
        <dbReference type="EMBL" id="CAF1139667.1"/>
    </source>
</evidence>